<dbReference type="GO" id="GO:0000981">
    <property type="term" value="F:DNA-binding transcription factor activity, RNA polymerase II-specific"/>
    <property type="evidence" value="ECO:0007669"/>
    <property type="project" value="TreeGrafter"/>
</dbReference>
<protein>
    <submittedName>
        <fullName evidence="10">ZN182 protein</fullName>
    </submittedName>
</protein>
<feature type="domain" description="C2H2-type" evidence="9">
    <location>
        <begin position="27"/>
        <end position="54"/>
    </location>
</feature>
<reference evidence="10 11" key="1">
    <citation type="submission" date="2019-09" db="EMBL/GenBank/DDBJ databases">
        <title>Bird 10,000 Genomes (B10K) Project - Family phase.</title>
        <authorList>
            <person name="Zhang G."/>
        </authorList>
    </citation>
    <scope>NUCLEOTIDE SEQUENCE [LARGE SCALE GENOMIC DNA]</scope>
    <source>
        <strain evidence="10">B10K-DU-002-81</strain>
    </source>
</reference>
<dbReference type="AlphaFoldDB" id="A0A7L2R2D4"/>
<comment type="subcellular location">
    <subcellularLocation>
        <location evidence="1">Nucleus</location>
    </subcellularLocation>
</comment>
<evidence type="ECO:0000256" key="3">
    <source>
        <dbReference type="ARBA" id="ARBA00022737"/>
    </source>
</evidence>
<gene>
    <name evidence="10" type="primary">Znf182</name>
    <name evidence="10" type="ORF">OXYMAD_R02012</name>
</gene>
<comment type="caution">
    <text evidence="10">The sequence shown here is derived from an EMBL/GenBank/DDBJ whole genome shotgun (WGS) entry which is preliminary data.</text>
</comment>
<organism evidence="10 11">
    <name type="scientific">Oxylabes madagascariensis</name>
    <name type="common">white-throated Oxylabes</name>
    <dbReference type="NCBI Taxonomy" id="98144"/>
    <lineage>
        <taxon>Eukaryota</taxon>
        <taxon>Metazoa</taxon>
        <taxon>Chordata</taxon>
        <taxon>Craniata</taxon>
        <taxon>Vertebrata</taxon>
        <taxon>Euteleostomi</taxon>
        <taxon>Archelosauria</taxon>
        <taxon>Archosauria</taxon>
        <taxon>Dinosauria</taxon>
        <taxon>Saurischia</taxon>
        <taxon>Theropoda</taxon>
        <taxon>Coelurosauria</taxon>
        <taxon>Aves</taxon>
        <taxon>Neognathae</taxon>
        <taxon>Neoaves</taxon>
        <taxon>Telluraves</taxon>
        <taxon>Australaves</taxon>
        <taxon>Passeriformes</taxon>
        <taxon>Sylvioidea</taxon>
        <taxon>Timaliidae</taxon>
        <taxon>Oxylabes</taxon>
    </lineage>
</organism>
<dbReference type="InterPro" id="IPR013087">
    <property type="entry name" value="Znf_C2H2_type"/>
</dbReference>
<evidence type="ECO:0000259" key="9">
    <source>
        <dbReference type="PROSITE" id="PS50157"/>
    </source>
</evidence>
<dbReference type="GO" id="GO:0000978">
    <property type="term" value="F:RNA polymerase II cis-regulatory region sequence-specific DNA binding"/>
    <property type="evidence" value="ECO:0007669"/>
    <property type="project" value="TreeGrafter"/>
</dbReference>
<feature type="non-terminal residue" evidence="10">
    <location>
        <position position="54"/>
    </location>
</feature>
<dbReference type="GO" id="GO:0008270">
    <property type="term" value="F:zinc ion binding"/>
    <property type="evidence" value="ECO:0007669"/>
    <property type="project" value="UniProtKB-KW"/>
</dbReference>
<evidence type="ECO:0000313" key="10">
    <source>
        <dbReference type="EMBL" id="NXS03401.1"/>
    </source>
</evidence>
<evidence type="ECO:0000256" key="7">
    <source>
        <dbReference type="PROSITE-ProRule" id="PRU00042"/>
    </source>
</evidence>
<evidence type="ECO:0000256" key="5">
    <source>
        <dbReference type="ARBA" id="ARBA00022833"/>
    </source>
</evidence>
<evidence type="ECO:0000313" key="11">
    <source>
        <dbReference type="Proteomes" id="UP000570288"/>
    </source>
</evidence>
<dbReference type="GO" id="GO:0005634">
    <property type="term" value="C:nucleus"/>
    <property type="evidence" value="ECO:0007669"/>
    <property type="project" value="UniProtKB-SubCell"/>
</dbReference>
<accession>A0A7L2R2D4</accession>
<feature type="domain" description="C2H2-type" evidence="9">
    <location>
        <begin position="1"/>
        <end position="26"/>
    </location>
</feature>
<dbReference type="PANTHER" id="PTHR23226:SF416">
    <property type="entry name" value="FI01424P"/>
    <property type="match status" value="1"/>
</dbReference>
<keyword evidence="4 7" id="KW-0863">Zinc-finger</keyword>
<dbReference type="Gene3D" id="3.30.160.60">
    <property type="entry name" value="Classic Zinc Finger"/>
    <property type="match status" value="1"/>
</dbReference>
<evidence type="ECO:0000256" key="6">
    <source>
        <dbReference type="ARBA" id="ARBA00023242"/>
    </source>
</evidence>
<keyword evidence="5" id="KW-0862">Zinc</keyword>
<evidence type="ECO:0000256" key="4">
    <source>
        <dbReference type="ARBA" id="ARBA00022771"/>
    </source>
</evidence>
<sequence>CQEGVQRWSKSSDLVVHEQHHDGKKPHTCLECRKSLHPSSLLIGHPRIHARERP</sequence>
<evidence type="ECO:0000256" key="2">
    <source>
        <dbReference type="ARBA" id="ARBA00022723"/>
    </source>
</evidence>
<dbReference type="PROSITE" id="PS00028">
    <property type="entry name" value="ZINC_FINGER_C2H2_1"/>
    <property type="match status" value="1"/>
</dbReference>
<dbReference type="FunFam" id="3.30.160.60:FF:000870">
    <property type="entry name" value="zinc finger protein 197 isoform X1"/>
    <property type="match status" value="1"/>
</dbReference>
<feature type="non-terminal residue" evidence="10">
    <location>
        <position position="1"/>
    </location>
</feature>
<keyword evidence="2" id="KW-0479">Metal-binding</keyword>
<keyword evidence="6" id="KW-0539">Nucleus</keyword>
<keyword evidence="3" id="KW-0677">Repeat</keyword>
<proteinExistence type="predicted"/>
<dbReference type="InterPro" id="IPR036236">
    <property type="entry name" value="Znf_C2H2_sf"/>
</dbReference>
<dbReference type="PANTHER" id="PTHR23226">
    <property type="entry name" value="ZINC FINGER AND SCAN DOMAIN-CONTAINING"/>
    <property type="match status" value="1"/>
</dbReference>
<evidence type="ECO:0000256" key="1">
    <source>
        <dbReference type="ARBA" id="ARBA00004123"/>
    </source>
</evidence>
<dbReference type="PROSITE" id="PS50157">
    <property type="entry name" value="ZINC_FINGER_C2H2_2"/>
    <property type="match status" value="2"/>
</dbReference>
<dbReference type="OrthoDB" id="8922241at2759"/>
<feature type="region of interest" description="Disordered" evidence="8">
    <location>
        <begin position="1"/>
        <end position="26"/>
    </location>
</feature>
<dbReference type="Proteomes" id="UP000570288">
    <property type="component" value="Unassembled WGS sequence"/>
</dbReference>
<evidence type="ECO:0000256" key="8">
    <source>
        <dbReference type="SAM" id="MobiDB-lite"/>
    </source>
</evidence>
<dbReference type="SUPFAM" id="SSF57667">
    <property type="entry name" value="beta-beta-alpha zinc fingers"/>
    <property type="match status" value="1"/>
</dbReference>
<dbReference type="EMBL" id="VYZR01142963">
    <property type="protein sequence ID" value="NXS03401.1"/>
    <property type="molecule type" value="Genomic_DNA"/>
</dbReference>
<keyword evidence="11" id="KW-1185">Reference proteome</keyword>
<name>A0A7L2R2D4_9PASS</name>